<organism evidence="2 3">
    <name type="scientific">Anas platyrhynchos platyrhynchos</name>
    <name type="common">Northern mallard</name>
    <dbReference type="NCBI Taxonomy" id="8840"/>
    <lineage>
        <taxon>Eukaryota</taxon>
        <taxon>Metazoa</taxon>
        <taxon>Chordata</taxon>
        <taxon>Craniata</taxon>
        <taxon>Vertebrata</taxon>
        <taxon>Euteleostomi</taxon>
        <taxon>Archelosauria</taxon>
        <taxon>Archosauria</taxon>
        <taxon>Dinosauria</taxon>
        <taxon>Saurischia</taxon>
        <taxon>Theropoda</taxon>
        <taxon>Coelurosauria</taxon>
        <taxon>Aves</taxon>
        <taxon>Neognathae</taxon>
        <taxon>Galloanserae</taxon>
        <taxon>Anseriformes</taxon>
        <taxon>Anatidae</taxon>
        <taxon>Anatinae</taxon>
        <taxon>Anas</taxon>
    </lineage>
</organism>
<dbReference type="Pfam" id="PF23464">
    <property type="entry name" value="WWE_3"/>
    <property type="match status" value="1"/>
</dbReference>
<dbReference type="AlphaFoldDB" id="A0A493TTB7"/>
<dbReference type="GO" id="GO:0030134">
    <property type="term" value="C:COPII-coated ER to Golgi transport vesicle"/>
    <property type="evidence" value="ECO:0007669"/>
    <property type="project" value="TreeGrafter"/>
</dbReference>
<dbReference type="Pfam" id="PF02825">
    <property type="entry name" value="WWE"/>
    <property type="match status" value="1"/>
</dbReference>
<dbReference type="GeneTree" id="ENSGT00940000156602"/>
<dbReference type="PANTHER" id="PTHR23509:SF4">
    <property type="entry name" value="SEC23-INTERACTING PROTEIN"/>
    <property type="match status" value="1"/>
</dbReference>
<reference evidence="2" key="2">
    <citation type="submission" date="2025-08" db="UniProtKB">
        <authorList>
            <consortium name="Ensembl"/>
        </authorList>
    </citation>
    <scope>IDENTIFICATION</scope>
</reference>
<dbReference type="PROSITE" id="PS50918">
    <property type="entry name" value="WWE"/>
    <property type="match status" value="1"/>
</dbReference>
<dbReference type="GO" id="GO:0004620">
    <property type="term" value="F:phospholipase activity"/>
    <property type="evidence" value="ECO:0007669"/>
    <property type="project" value="TreeGrafter"/>
</dbReference>
<proteinExistence type="predicted"/>
<dbReference type="InterPro" id="IPR004170">
    <property type="entry name" value="WWE_dom"/>
</dbReference>
<dbReference type="Proteomes" id="UP000016666">
    <property type="component" value="Chromosome 6"/>
</dbReference>
<sequence length="159" mass="18798">LDLGSLNQYEPVQPHWFYCKEVEDKQVWMPFSILDSAKLEEVYNSGNVVLSTDGGRYDVYLYDRMRKAVYWDEEPSEVRRCMWFYKGDKDSRFIPYTEDFSDKLEAEYKRAVTTNQWHRRLEFPNGETIVMHNPKVIGSGNWFSQDSSGVNAHMDESVK</sequence>
<reference evidence="2 3" key="1">
    <citation type="submission" date="2017-10" db="EMBL/GenBank/DDBJ databases">
        <title>A new Pekin duck reference genome.</title>
        <authorList>
            <person name="Hou Z.-C."/>
            <person name="Zhou Z.-K."/>
            <person name="Zhu F."/>
            <person name="Hou S.-S."/>
        </authorList>
    </citation>
    <scope>NUCLEOTIDE SEQUENCE [LARGE SCALE GENOMIC DNA]</scope>
</reference>
<evidence type="ECO:0000313" key="2">
    <source>
        <dbReference type="Ensembl" id="ENSAPLP00000029106.1"/>
    </source>
</evidence>
<accession>A0A493TTB7</accession>
<reference evidence="2" key="3">
    <citation type="submission" date="2025-09" db="UniProtKB">
        <authorList>
            <consortium name="Ensembl"/>
        </authorList>
    </citation>
    <scope>IDENTIFICATION</scope>
</reference>
<protein>
    <recommendedName>
        <fullName evidence="1">WWE domain-containing protein</fullName>
    </recommendedName>
</protein>
<name>A0A493TTB7_ANAPP</name>
<dbReference type="InterPro" id="IPR058055">
    <property type="entry name" value="PA-PLA1"/>
</dbReference>
<dbReference type="PANTHER" id="PTHR23509">
    <property type="entry name" value="PA-PL1 PHOSPHOLIPASE FAMILY"/>
    <property type="match status" value="1"/>
</dbReference>
<evidence type="ECO:0000313" key="3">
    <source>
        <dbReference type="Proteomes" id="UP000016666"/>
    </source>
</evidence>
<dbReference type="InterPro" id="IPR057825">
    <property type="entry name" value="WWE_SEC23-DDH2"/>
</dbReference>
<evidence type="ECO:0000259" key="1">
    <source>
        <dbReference type="PROSITE" id="PS50918"/>
    </source>
</evidence>
<dbReference type="Ensembl" id="ENSAPLT00000035164.1">
    <property type="protein sequence ID" value="ENSAPLP00000029106.1"/>
    <property type="gene ID" value="ENSAPLG00000025076.1"/>
</dbReference>
<keyword evidence="3" id="KW-1185">Reference proteome</keyword>
<feature type="domain" description="WWE" evidence="1">
    <location>
        <begin position="2"/>
        <end position="80"/>
    </location>
</feature>